<evidence type="ECO:0000256" key="6">
    <source>
        <dbReference type="PIRSR" id="PIRSR000337-1"/>
    </source>
</evidence>
<dbReference type="InterPro" id="IPR051260">
    <property type="entry name" value="Diverse_substr_monoxygenases"/>
</dbReference>
<evidence type="ECO:0000256" key="1">
    <source>
        <dbReference type="ARBA" id="ARBA00022630"/>
    </source>
</evidence>
<reference evidence="8 9" key="1">
    <citation type="submission" date="2020-08" db="EMBL/GenBank/DDBJ databases">
        <title>Genomic Encyclopedia of Type Strains, Phase III (KMG-III): the genomes of soil and plant-associated and newly described type strains.</title>
        <authorList>
            <person name="Whitman W."/>
        </authorList>
    </citation>
    <scope>NUCLEOTIDE SEQUENCE [LARGE SCALE GENOMIC DNA]</scope>
    <source>
        <strain evidence="8 9">CECT 3226</strain>
    </source>
</reference>
<sequence>MSRKQMHLATILSNGLGLPYAWLEPQVDPADYANIHALVRYAKAAERGKLDFIFLGDFLAQSQRSEAHAPGQTLEPTVVATAIALATDRIGIVNTVSTTFEKPYNIARVLKTLDVVSGGRMGWNAITTSAPHAAANFGRAIDDRETRYAQADEVIQIVQALWGSWQEDAWIADKNARRFTDLSKIAPVNLRGTYASSRGPLEIPPSKQGQPVMAHAGASPHSHALAGRYADILISEVFTIDEARHQRESLRRAATAAGRNPDDIKFFAGVIPTIAATPAEALARRGRLVEPDIIQQVHYLGRLIGLPLGPDDLDTPLSAAQLSAARANPGDPRSFRALEVAREGWTVREVLHHAVIDFHPAPIGPPEVVADHMQEWFEAGAADGFWVTPDIYADGMDAFVDGVVPLLQQRGQFRTEYEGETLRDNLGIDHQYGLRQPHSKP</sequence>
<dbReference type="GO" id="GO:0004497">
    <property type="term" value="F:monooxygenase activity"/>
    <property type="evidence" value="ECO:0007669"/>
    <property type="project" value="UniProtKB-KW"/>
</dbReference>
<feature type="binding site" evidence="6">
    <location>
        <position position="219"/>
    </location>
    <ligand>
        <name>FMN</name>
        <dbReference type="ChEBI" id="CHEBI:58210"/>
    </ligand>
</feature>
<keyword evidence="1 6" id="KW-0285">Flavoprotein</keyword>
<accession>A0A7W8F9I0</accession>
<dbReference type="GO" id="GO:0016705">
    <property type="term" value="F:oxidoreductase activity, acting on paired donors, with incorporation or reduction of molecular oxygen"/>
    <property type="evidence" value="ECO:0007669"/>
    <property type="project" value="InterPro"/>
</dbReference>
<dbReference type="InterPro" id="IPR011251">
    <property type="entry name" value="Luciferase-like_dom"/>
</dbReference>
<dbReference type="Proteomes" id="UP000568022">
    <property type="component" value="Unassembled WGS sequence"/>
</dbReference>
<dbReference type="PIRSF" id="PIRSF000337">
    <property type="entry name" value="NTA_MOA"/>
    <property type="match status" value="1"/>
</dbReference>
<name>A0A7W8F9I0_9ACTN</name>
<dbReference type="NCBIfam" id="TIGR03860">
    <property type="entry name" value="FMN_nitrolo"/>
    <property type="match status" value="1"/>
</dbReference>
<keyword evidence="9" id="KW-1185">Reference proteome</keyword>
<evidence type="ECO:0000313" key="8">
    <source>
        <dbReference type="EMBL" id="MBB5128163.1"/>
    </source>
</evidence>
<evidence type="ECO:0000313" key="9">
    <source>
        <dbReference type="Proteomes" id="UP000568022"/>
    </source>
</evidence>
<evidence type="ECO:0000259" key="7">
    <source>
        <dbReference type="Pfam" id="PF00296"/>
    </source>
</evidence>
<dbReference type="SUPFAM" id="SSF51679">
    <property type="entry name" value="Bacterial luciferase-like"/>
    <property type="match status" value="1"/>
</dbReference>
<dbReference type="Pfam" id="PF00296">
    <property type="entry name" value="Bac_luciferase"/>
    <property type="match status" value="1"/>
</dbReference>
<evidence type="ECO:0000256" key="4">
    <source>
        <dbReference type="ARBA" id="ARBA00023033"/>
    </source>
</evidence>
<comment type="similarity">
    <text evidence="5">Belongs to the NtaA/SnaA/DszA monooxygenase family.</text>
</comment>
<evidence type="ECO:0000256" key="2">
    <source>
        <dbReference type="ARBA" id="ARBA00022643"/>
    </source>
</evidence>
<feature type="domain" description="Luciferase-like" evidence="7">
    <location>
        <begin position="28"/>
        <end position="381"/>
    </location>
</feature>
<dbReference type="Gene3D" id="3.20.20.30">
    <property type="entry name" value="Luciferase-like domain"/>
    <property type="match status" value="1"/>
</dbReference>
<dbReference type="InterPro" id="IPR036661">
    <property type="entry name" value="Luciferase-like_sf"/>
</dbReference>
<dbReference type="AlphaFoldDB" id="A0A7W8F9I0"/>
<dbReference type="PANTHER" id="PTHR30011">
    <property type="entry name" value="ALKANESULFONATE MONOOXYGENASE-RELATED"/>
    <property type="match status" value="1"/>
</dbReference>
<keyword evidence="4 8" id="KW-0503">Monooxygenase</keyword>
<protein>
    <submittedName>
        <fullName evidence="8">FMN-dependent oxidoreductase (Nitrilotriacetate monooxygenase family)</fullName>
    </submittedName>
</protein>
<keyword evidence="2 6" id="KW-0288">FMN</keyword>
<comment type="caution">
    <text evidence="8">The sequence shown here is derived from an EMBL/GenBank/DDBJ whole genome shotgun (WGS) entry which is preliminary data.</text>
</comment>
<evidence type="ECO:0000256" key="5">
    <source>
        <dbReference type="ARBA" id="ARBA00033748"/>
    </source>
</evidence>
<dbReference type="EMBL" id="JACHJE010000012">
    <property type="protein sequence ID" value="MBB5128163.1"/>
    <property type="molecule type" value="Genomic_DNA"/>
</dbReference>
<organism evidence="8 9">
    <name type="scientific">Streptomyces griseoloalbus</name>
    <dbReference type="NCBI Taxonomy" id="67303"/>
    <lineage>
        <taxon>Bacteria</taxon>
        <taxon>Bacillati</taxon>
        <taxon>Actinomycetota</taxon>
        <taxon>Actinomycetes</taxon>
        <taxon>Kitasatosporales</taxon>
        <taxon>Streptomycetaceae</taxon>
        <taxon>Streptomyces</taxon>
    </lineage>
</organism>
<gene>
    <name evidence="8" type="ORF">FHS32_004938</name>
</gene>
<feature type="binding site" evidence="6">
    <location>
        <position position="95"/>
    </location>
    <ligand>
        <name>FMN</name>
        <dbReference type="ChEBI" id="CHEBI:58210"/>
    </ligand>
</feature>
<evidence type="ECO:0000256" key="3">
    <source>
        <dbReference type="ARBA" id="ARBA00023002"/>
    </source>
</evidence>
<feature type="binding site" evidence="6">
    <location>
        <position position="148"/>
    </location>
    <ligand>
        <name>FMN</name>
        <dbReference type="ChEBI" id="CHEBI:58210"/>
    </ligand>
</feature>
<dbReference type="PANTHER" id="PTHR30011:SF16">
    <property type="entry name" value="C2H2 FINGER DOMAIN TRANSCRIPTION FACTOR (EUROFUNG)-RELATED"/>
    <property type="match status" value="1"/>
</dbReference>
<dbReference type="InterPro" id="IPR016215">
    <property type="entry name" value="NTA_MOA"/>
</dbReference>
<proteinExistence type="inferred from homology"/>
<feature type="binding site" evidence="6">
    <location>
        <position position="57"/>
    </location>
    <ligand>
        <name>FMN</name>
        <dbReference type="ChEBI" id="CHEBI:58210"/>
    </ligand>
</feature>
<keyword evidence="3" id="KW-0560">Oxidoreductase</keyword>